<evidence type="ECO:0000313" key="1">
    <source>
        <dbReference type="EMBL" id="GGC46986.1"/>
    </source>
</evidence>
<proteinExistence type="predicted"/>
<organism evidence="1 2">
    <name type="scientific">Marivirga lumbricoides</name>
    <dbReference type="NCBI Taxonomy" id="1046115"/>
    <lineage>
        <taxon>Bacteria</taxon>
        <taxon>Pseudomonadati</taxon>
        <taxon>Bacteroidota</taxon>
        <taxon>Cytophagia</taxon>
        <taxon>Cytophagales</taxon>
        <taxon>Marivirgaceae</taxon>
        <taxon>Marivirga</taxon>
    </lineage>
</organism>
<sequence length="57" mass="6590">MSKEQKIHISLSLEDTKLIFKALGKMPFEEVYELIGNLNNQVNEQSSKPQKGDMMDY</sequence>
<name>A0ABQ1MU64_9BACT</name>
<gene>
    <name evidence="1" type="ORF">GCM10011506_35730</name>
</gene>
<dbReference type="RefSeq" id="WP_188466119.1">
    <property type="nucleotide sequence ID" value="NZ_BAABHU010000012.1"/>
</dbReference>
<dbReference type="EMBL" id="BMEC01000012">
    <property type="protein sequence ID" value="GGC46986.1"/>
    <property type="molecule type" value="Genomic_DNA"/>
</dbReference>
<accession>A0ABQ1MU64</accession>
<comment type="caution">
    <text evidence="1">The sequence shown here is derived from an EMBL/GenBank/DDBJ whole genome shotgun (WGS) entry which is preliminary data.</text>
</comment>
<evidence type="ECO:0000313" key="2">
    <source>
        <dbReference type="Proteomes" id="UP000636010"/>
    </source>
</evidence>
<reference evidence="2" key="1">
    <citation type="journal article" date="2019" name="Int. J. Syst. Evol. Microbiol.">
        <title>The Global Catalogue of Microorganisms (GCM) 10K type strain sequencing project: providing services to taxonomists for standard genome sequencing and annotation.</title>
        <authorList>
            <consortium name="The Broad Institute Genomics Platform"/>
            <consortium name="The Broad Institute Genome Sequencing Center for Infectious Disease"/>
            <person name="Wu L."/>
            <person name="Ma J."/>
        </authorList>
    </citation>
    <scope>NUCLEOTIDE SEQUENCE [LARGE SCALE GENOMIC DNA]</scope>
    <source>
        <strain evidence="2">CGMCC 1.10832</strain>
    </source>
</reference>
<dbReference type="Proteomes" id="UP000636010">
    <property type="component" value="Unassembled WGS sequence"/>
</dbReference>
<keyword evidence="2" id="KW-1185">Reference proteome</keyword>
<protein>
    <submittedName>
        <fullName evidence="1">Uncharacterized protein</fullName>
    </submittedName>
</protein>